<dbReference type="EMBL" id="DTBQ01000023">
    <property type="protein sequence ID" value="HGM46268.1"/>
    <property type="molecule type" value="Genomic_DNA"/>
</dbReference>
<comment type="caution">
    <text evidence="1">The sequence shown here is derived from an EMBL/GenBank/DDBJ whole genome shotgun (WGS) entry which is preliminary data.</text>
</comment>
<organism evidence="1">
    <name type="scientific">Thermofilum pendens</name>
    <dbReference type="NCBI Taxonomy" id="2269"/>
    <lineage>
        <taxon>Archaea</taxon>
        <taxon>Thermoproteota</taxon>
        <taxon>Thermoprotei</taxon>
        <taxon>Thermofilales</taxon>
        <taxon>Thermofilaceae</taxon>
        <taxon>Thermofilum</taxon>
    </lineage>
</organism>
<accession>A0A7C4H9K4</accession>
<evidence type="ECO:0000313" key="1">
    <source>
        <dbReference type="EMBL" id="HGM46268.1"/>
    </source>
</evidence>
<reference evidence="1" key="1">
    <citation type="journal article" date="2020" name="mSystems">
        <title>Genome- and Community-Level Interaction Insights into Carbon Utilization and Element Cycling Functions of Hydrothermarchaeota in Hydrothermal Sediment.</title>
        <authorList>
            <person name="Zhou Z."/>
            <person name="Liu Y."/>
            <person name="Xu W."/>
            <person name="Pan J."/>
            <person name="Luo Z.H."/>
            <person name="Li M."/>
        </authorList>
    </citation>
    <scope>NUCLEOTIDE SEQUENCE</scope>
    <source>
        <strain evidence="1">SpSt-649</strain>
    </source>
</reference>
<sequence>MVSVQELSEVMKRYMQDISLSIDRGNYDEAIDLAMKTLEVLLSVAQNDVVANLADANVRKIAADFLVNYEKTLSYARGVKEGLRYMSPIYQPGEKLQLLQVLSSAVSELFSFIMGALLVVASLTGPAEKREEVRMVV</sequence>
<protein>
    <submittedName>
        <fullName evidence="1">Uncharacterized protein</fullName>
    </submittedName>
</protein>
<proteinExistence type="predicted"/>
<name>A0A7C4H9K4_THEPE</name>
<dbReference type="AlphaFoldDB" id="A0A7C4H9K4"/>
<gene>
    <name evidence="1" type="ORF">ENU21_00760</name>
</gene>